<dbReference type="Pfam" id="PF00512">
    <property type="entry name" value="HisKA"/>
    <property type="match status" value="1"/>
</dbReference>
<keyword evidence="7" id="KW-0472">Membrane</keyword>
<dbReference type="SMART" id="SM00388">
    <property type="entry name" value="HisKA"/>
    <property type="match status" value="1"/>
</dbReference>
<dbReference type="GO" id="GO:0009927">
    <property type="term" value="F:histidine phosphotransfer kinase activity"/>
    <property type="evidence" value="ECO:0007669"/>
    <property type="project" value="TreeGrafter"/>
</dbReference>
<comment type="caution">
    <text evidence="9">The sequence shown here is derived from an EMBL/GenBank/DDBJ whole genome shotgun (WGS) entry which is preliminary data.</text>
</comment>
<feature type="domain" description="Histidine kinase" evidence="8">
    <location>
        <begin position="229"/>
        <end position="445"/>
    </location>
</feature>
<keyword evidence="6" id="KW-0902">Two-component regulatory system</keyword>
<evidence type="ECO:0000256" key="2">
    <source>
        <dbReference type="ARBA" id="ARBA00012438"/>
    </source>
</evidence>
<evidence type="ECO:0000256" key="6">
    <source>
        <dbReference type="ARBA" id="ARBA00023012"/>
    </source>
</evidence>
<organism evidence="9 10">
    <name type="scientific">Candidatus Woesebacteria bacterium RBG_16_34_12</name>
    <dbReference type="NCBI Taxonomy" id="1802480"/>
    <lineage>
        <taxon>Bacteria</taxon>
        <taxon>Candidatus Woeseibacteriota</taxon>
    </lineage>
</organism>
<dbReference type="GO" id="GO:0000155">
    <property type="term" value="F:phosphorelay sensor kinase activity"/>
    <property type="evidence" value="ECO:0007669"/>
    <property type="project" value="InterPro"/>
</dbReference>
<keyword evidence="7" id="KW-0812">Transmembrane</keyword>
<sequence length="445" mass="50056">MLVFPKFSEKIKSFAKSAIFIYPLIVIISIPLLLALNTFWNLRSFNRDVNFFIRHQAVGIADTLKPSIEKGLENRDELYILLHTATNANQDILSVSILTEKNNKIDVLATTNNDDANEAIKLKHTQFALGSDQSFAGLIYDPDIRKNVWSVAVPLEIESDNKYLLSLKMKTDTVEEILSRTSKDSITILIILIIITLILLANHFIFYKKALRAQQLAELDRLKDEFISMAAHELRTPITALTGYLELLRDKISPSQLPDLKEDLDTLDSLTSDLHNLIDDLLEVSRIEQNRLKIETGKVQLNEVITKVIKNLTPLALQKNLVIKFTPNPLTEINSDGERLRQVVTNLIGNSIKYTLKGTIEIKAEQKEKMIEVTVSDTGIGIPADQLPKLFGKFHRVKDKQTREVRGTGLGLWITKQIVEMLGGKILAQSIYGTGTSISFTLPVS</sequence>
<evidence type="ECO:0000256" key="7">
    <source>
        <dbReference type="SAM" id="Phobius"/>
    </source>
</evidence>
<dbReference type="EC" id="2.7.13.3" evidence="2"/>
<dbReference type="SUPFAM" id="SSF55874">
    <property type="entry name" value="ATPase domain of HSP90 chaperone/DNA topoisomerase II/histidine kinase"/>
    <property type="match status" value="1"/>
</dbReference>
<keyword evidence="5" id="KW-0418">Kinase</keyword>
<keyword evidence="7" id="KW-1133">Transmembrane helix</keyword>
<evidence type="ECO:0000259" key="8">
    <source>
        <dbReference type="PROSITE" id="PS50109"/>
    </source>
</evidence>
<reference evidence="9 10" key="1">
    <citation type="journal article" date="2016" name="Nat. Commun.">
        <title>Thousands of microbial genomes shed light on interconnected biogeochemical processes in an aquifer system.</title>
        <authorList>
            <person name="Anantharaman K."/>
            <person name="Brown C.T."/>
            <person name="Hug L.A."/>
            <person name="Sharon I."/>
            <person name="Castelle C.J."/>
            <person name="Probst A.J."/>
            <person name="Thomas B.C."/>
            <person name="Singh A."/>
            <person name="Wilkins M.J."/>
            <person name="Karaoz U."/>
            <person name="Brodie E.L."/>
            <person name="Williams K.H."/>
            <person name="Hubbard S.S."/>
            <person name="Banfield J.F."/>
        </authorList>
    </citation>
    <scope>NUCLEOTIDE SEQUENCE [LARGE SCALE GENOMIC DNA]</scope>
</reference>
<feature type="transmembrane region" description="Helical" evidence="7">
    <location>
        <begin position="186"/>
        <end position="207"/>
    </location>
</feature>
<dbReference type="InterPro" id="IPR003594">
    <property type="entry name" value="HATPase_dom"/>
</dbReference>
<dbReference type="CDD" id="cd00082">
    <property type="entry name" value="HisKA"/>
    <property type="match status" value="1"/>
</dbReference>
<dbReference type="InterPro" id="IPR036890">
    <property type="entry name" value="HATPase_C_sf"/>
</dbReference>
<dbReference type="SMART" id="SM00387">
    <property type="entry name" value="HATPase_c"/>
    <property type="match status" value="1"/>
</dbReference>
<dbReference type="Proteomes" id="UP000177053">
    <property type="component" value="Unassembled WGS sequence"/>
</dbReference>
<keyword evidence="4" id="KW-0808">Transferase</keyword>
<dbReference type="InterPro" id="IPR036097">
    <property type="entry name" value="HisK_dim/P_sf"/>
</dbReference>
<comment type="catalytic activity">
    <reaction evidence="1">
        <text>ATP + protein L-histidine = ADP + protein N-phospho-L-histidine.</text>
        <dbReference type="EC" id="2.7.13.3"/>
    </reaction>
</comment>
<dbReference type="FunFam" id="3.30.565.10:FF:000010">
    <property type="entry name" value="Sensor histidine kinase RcsC"/>
    <property type="match status" value="1"/>
</dbReference>
<dbReference type="PRINTS" id="PR00344">
    <property type="entry name" value="BCTRLSENSOR"/>
</dbReference>
<evidence type="ECO:0000256" key="3">
    <source>
        <dbReference type="ARBA" id="ARBA00022553"/>
    </source>
</evidence>
<dbReference type="Gene3D" id="1.10.287.130">
    <property type="match status" value="1"/>
</dbReference>
<protein>
    <recommendedName>
        <fullName evidence="2">histidine kinase</fullName>
        <ecNumber evidence="2">2.7.13.3</ecNumber>
    </recommendedName>
</protein>
<evidence type="ECO:0000256" key="1">
    <source>
        <dbReference type="ARBA" id="ARBA00000085"/>
    </source>
</evidence>
<dbReference type="CDD" id="cd16922">
    <property type="entry name" value="HATPase_EvgS-ArcB-TorS-like"/>
    <property type="match status" value="1"/>
</dbReference>
<dbReference type="Gene3D" id="3.30.565.10">
    <property type="entry name" value="Histidine kinase-like ATPase, C-terminal domain"/>
    <property type="match status" value="1"/>
</dbReference>
<dbReference type="PANTHER" id="PTHR43047">
    <property type="entry name" value="TWO-COMPONENT HISTIDINE PROTEIN KINASE"/>
    <property type="match status" value="1"/>
</dbReference>
<accession>A0A1F7XAR2</accession>
<dbReference type="AlphaFoldDB" id="A0A1F7XAR2"/>
<evidence type="ECO:0000256" key="5">
    <source>
        <dbReference type="ARBA" id="ARBA00022777"/>
    </source>
</evidence>
<feature type="transmembrane region" description="Helical" evidence="7">
    <location>
        <begin position="20"/>
        <end position="40"/>
    </location>
</feature>
<dbReference type="Pfam" id="PF02518">
    <property type="entry name" value="HATPase_c"/>
    <property type="match status" value="1"/>
</dbReference>
<dbReference type="FunFam" id="1.10.287.130:FF:000001">
    <property type="entry name" value="Two-component sensor histidine kinase"/>
    <property type="match status" value="1"/>
</dbReference>
<keyword evidence="3" id="KW-0597">Phosphoprotein</keyword>
<gene>
    <name evidence="9" type="ORF">A2Z22_01450</name>
</gene>
<dbReference type="InterPro" id="IPR003661">
    <property type="entry name" value="HisK_dim/P_dom"/>
</dbReference>
<dbReference type="InterPro" id="IPR004358">
    <property type="entry name" value="Sig_transdc_His_kin-like_C"/>
</dbReference>
<dbReference type="EMBL" id="MGFS01000007">
    <property type="protein sequence ID" value="OGM11879.1"/>
    <property type="molecule type" value="Genomic_DNA"/>
</dbReference>
<evidence type="ECO:0000256" key="4">
    <source>
        <dbReference type="ARBA" id="ARBA00022679"/>
    </source>
</evidence>
<evidence type="ECO:0000313" key="9">
    <source>
        <dbReference type="EMBL" id="OGM11879.1"/>
    </source>
</evidence>
<name>A0A1F7XAR2_9BACT</name>
<dbReference type="InterPro" id="IPR005467">
    <property type="entry name" value="His_kinase_dom"/>
</dbReference>
<dbReference type="SUPFAM" id="SSF47384">
    <property type="entry name" value="Homodimeric domain of signal transducing histidine kinase"/>
    <property type="match status" value="1"/>
</dbReference>
<dbReference type="PROSITE" id="PS50109">
    <property type="entry name" value="HIS_KIN"/>
    <property type="match status" value="1"/>
</dbReference>
<proteinExistence type="predicted"/>
<dbReference type="GO" id="GO:0005886">
    <property type="term" value="C:plasma membrane"/>
    <property type="evidence" value="ECO:0007669"/>
    <property type="project" value="TreeGrafter"/>
</dbReference>
<dbReference type="PANTHER" id="PTHR43047:SF72">
    <property type="entry name" value="OSMOSENSING HISTIDINE PROTEIN KINASE SLN1"/>
    <property type="match status" value="1"/>
</dbReference>
<evidence type="ECO:0000313" key="10">
    <source>
        <dbReference type="Proteomes" id="UP000177053"/>
    </source>
</evidence>